<gene>
    <name evidence="2" type="ORF">VTL71DRAFT_3923</name>
</gene>
<sequence length="166" mass="18898">MAEYPPAADPADIDSLRALHQVKFPTRLEVCCIKENGVAVSAWIMRHTKRNLSRYNEIYDSENPPATRAEALERAGATFYPYWYRCEVLRVWGKMTKATLLALGRLERTEENVHLAELELQENPDRLTDDKIAEERKTLAWVREEIERAGNTSTQAAPPRGLEGAS</sequence>
<dbReference type="Proteomes" id="UP001595075">
    <property type="component" value="Unassembled WGS sequence"/>
</dbReference>
<keyword evidence="3" id="KW-1185">Reference proteome</keyword>
<comment type="caution">
    <text evidence="2">The sequence shown here is derived from an EMBL/GenBank/DDBJ whole genome shotgun (WGS) entry which is preliminary data.</text>
</comment>
<protein>
    <submittedName>
        <fullName evidence="2">Uncharacterized protein</fullName>
    </submittedName>
</protein>
<dbReference type="EMBL" id="JAZHXI010000013">
    <property type="protein sequence ID" value="KAL2064784.1"/>
    <property type="molecule type" value="Genomic_DNA"/>
</dbReference>
<name>A0ABR4C4E7_9HELO</name>
<accession>A0ABR4C4E7</accession>
<organism evidence="2 3">
    <name type="scientific">Oculimacula yallundae</name>
    <dbReference type="NCBI Taxonomy" id="86028"/>
    <lineage>
        <taxon>Eukaryota</taxon>
        <taxon>Fungi</taxon>
        <taxon>Dikarya</taxon>
        <taxon>Ascomycota</taxon>
        <taxon>Pezizomycotina</taxon>
        <taxon>Leotiomycetes</taxon>
        <taxon>Helotiales</taxon>
        <taxon>Ploettnerulaceae</taxon>
        <taxon>Oculimacula</taxon>
    </lineage>
</organism>
<evidence type="ECO:0000256" key="1">
    <source>
        <dbReference type="SAM" id="MobiDB-lite"/>
    </source>
</evidence>
<reference evidence="2 3" key="1">
    <citation type="journal article" date="2024" name="Commun. Biol.">
        <title>Comparative genomic analysis of thermophilic fungi reveals convergent evolutionary adaptations and gene losses.</title>
        <authorList>
            <person name="Steindorff A.S."/>
            <person name="Aguilar-Pontes M.V."/>
            <person name="Robinson A.J."/>
            <person name="Andreopoulos B."/>
            <person name="LaButti K."/>
            <person name="Kuo A."/>
            <person name="Mondo S."/>
            <person name="Riley R."/>
            <person name="Otillar R."/>
            <person name="Haridas S."/>
            <person name="Lipzen A."/>
            <person name="Grimwood J."/>
            <person name="Schmutz J."/>
            <person name="Clum A."/>
            <person name="Reid I.D."/>
            <person name="Moisan M.C."/>
            <person name="Butler G."/>
            <person name="Nguyen T.T.M."/>
            <person name="Dewar K."/>
            <person name="Conant G."/>
            <person name="Drula E."/>
            <person name="Henrissat B."/>
            <person name="Hansel C."/>
            <person name="Singer S."/>
            <person name="Hutchinson M.I."/>
            <person name="de Vries R.P."/>
            <person name="Natvig D.O."/>
            <person name="Powell A.J."/>
            <person name="Tsang A."/>
            <person name="Grigoriev I.V."/>
        </authorList>
    </citation>
    <scope>NUCLEOTIDE SEQUENCE [LARGE SCALE GENOMIC DNA]</scope>
    <source>
        <strain evidence="2 3">CBS 494.80</strain>
    </source>
</reference>
<proteinExistence type="predicted"/>
<feature type="region of interest" description="Disordered" evidence="1">
    <location>
        <begin position="147"/>
        <end position="166"/>
    </location>
</feature>
<evidence type="ECO:0000313" key="3">
    <source>
        <dbReference type="Proteomes" id="UP001595075"/>
    </source>
</evidence>
<evidence type="ECO:0000313" key="2">
    <source>
        <dbReference type="EMBL" id="KAL2064784.1"/>
    </source>
</evidence>